<evidence type="ECO:0000313" key="1">
    <source>
        <dbReference type="EMBL" id="AHB70943.1"/>
    </source>
</evidence>
<reference evidence="1 2" key="1">
    <citation type="journal article" date="2014" name="Genome Announc.">
        <title>Complete Genome Sequence of Cronobacter sakazakii Strain CMCC 45402.</title>
        <authorList>
            <person name="Zhao Z."/>
            <person name="Wang L."/>
            <person name="Wang B."/>
            <person name="Liang H."/>
            <person name="Ye Q."/>
            <person name="Zeng M."/>
        </authorList>
    </citation>
    <scope>NUCLEOTIDE SEQUENCE [LARGE SCALE GENOMIC DNA]</scope>
    <source>
        <strain evidence="2">45402</strain>
    </source>
</reference>
<proteinExistence type="predicted"/>
<sequence>MPKGVPFFVWVFRLPRFIRVSLMVFGKFVTGRKTACRMQGRLTA</sequence>
<dbReference type="EMBL" id="CP006731">
    <property type="protein sequence ID" value="AHB70943.1"/>
    <property type="molecule type" value="Genomic_DNA"/>
</dbReference>
<dbReference type="KEGG" id="csi:P262_03610"/>
<dbReference type="HOGENOM" id="CLU_3215152_0_0_6"/>
<evidence type="ECO:0000313" key="2">
    <source>
        <dbReference type="Proteomes" id="UP000018545"/>
    </source>
</evidence>
<name>V5U0N6_9ENTR</name>
<dbReference type="AlphaFoldDB" id="V5U0N6"/>
<gene>
    <name evidence="1" type="ORF">P262_03610</name>
</gene>
<protein>
    <submittedName>
        <fullName evidence="1">Uncharacterized protein</fullName>
    </submittedName>
</protein>
<organism evidence="1 2">
    <name type="scientific">Cronobacter malonaticus</name>
    <dbReference type="NCBI Taxonomy" id="413503"/>
    <lineage>
        <taxon>Bacteria</taxon>
        <taxon>Pseudomonadati</taxon>
        <taxon>Pseudomonadota</taxon>
        <taxon>Gammaproteobacteria</taxon>
        <taxon>Enterobacterales</taxon>
        <taxon>Enterobacteriaceae</taxon>
        <taxon>Cronobacter</taxon>
    </lineage>
</organism>
<dbReference type="Proteomes" id="UP000018545">
    <property type="component" value="Chromosome"/>
</dbReference>
<accession>V5U0N6</accession>